<accession>A0A9X2KYR9</accession>
<evidence type="ECO:0000313" key="1">
    <source>
        <dbReference type="EMBL" id="MCP9200581.1"/>
    </source>
</evidence>
<keyword evidence="2" id="KW-1185">Reference proteome</keyword>
<name>A0A9X2KYR9_9FLAO</name>
<sequence>MKKLLFFSMICAISCGDSPKSPEETARLVVESFYNRDNAELKKYTTPGIYQSYISVQDQFTNVKAEESNFSVVRDTVYGDTAWVKFNSAYADRPETFKLIRKEGMWKVTETGLRERSPF</sequence>
<comment type="caution">
    <text evidence="1">The sequence shown here is derived from an EMBL/GenBank/DDBJ whole genome shotgun (WGS) entry which is preliminary data.</text>
</comment>
<proteinExistence type="predicted"/>
<reference evidence="1" key="1">
    <citation type="submission" date="2022-07" db="EMBL/GenBank/DDBJ databases">
        <title>Gramela sediminis sp. nov., isolated from deep-sea sediment of the Indian Ocean.</title>
        <authorList>
            <person name="Shi H."/>
        </authorList>
    </citation>
    <scope>NUCLEOTIDE SEQUENCE</scope>
    <source>
        <strain evidence="1">GC03-9</strain>
    </source>
</reference>
<dbReference type="Proteomes" id="UP001155280">
    <property type="component" value="Unassembled WGS sequence"/>
</dbReference>
<protein>
    <recommendedName>
        <fullName evidence="3">DUF4878 domain-containing protein</fullName>
    </recommendedName>
</protein>
<dbReference type="AlphaFoldDB" id="A0A9X2KYR9"/>
<evidence type="ECO:0008006" key="3">
    <source>
        <dbReference type="Google" id="ProtNLM"/>
    </source>
</evidence>
<evidence type="ECO:0000313" key="2">
    <source>
        <dbReference type="Proteomes" id="UP001155280"/>
    </source>
</evidence>
<dbReference type="RefSeq" id="WP_241551344.1">
    <property type="nucleotide sequence ID" value="NZ_JANCNS010000002.1"/>
</dbReference>
<gene>
    <name evidence="1" type="ORF">MKO06_11720</name>
</gene>
<organism evidence="1 2">
    <name type="scientific">Christiangramia oceanisediminis</name>
    <dbReference type="NCBI Taxonomy" id="2920386"/>
    <lineage>
        <taxon>Bacteria</taxon>
        <taxon>Pseudomonadati</taxon>
        <taxon>Bacteroidota</taxon>
        <taxon>Flavobacteriia</taxon>
        <taxon>Flavobacteriales</taxon>
        <taxon>Flavobacteriaceae</taxon>
        <taxon>Christiangramia</taxon>
    </lineage>
</organism>
<dbReference type="EMBL" id="JANCNS010000002">
    <property type="protein sequence ID" value="MCP9200581.1"/>
    <property type="molecule type" value="Genomic_DNA"/>
</dbReference>